<reference evidence="1 2" key="2">
    <citation type="journal article" date="2015" name="Stand. Genomic Sci.">
        <title>Draft genome sequence of marine-derived Streptomyces sp. TP-A0598, a producer of anti-MRSA antibiotic lydicamycins.</title>
        <authorList>
            <person name="Komaki H."/>
            <person name="Ichikawa N."/>
            <person name="Hosoyama A."/>
            <person name="Fujita N."/>
            <person name="Igarashi Y."/>
        </authorList>
    </citation>
    <scope>NUCLEOTIDE SEQUENCE [LARGE SCALE GENOMIC DNA]</scope>
    <source>
        <strain evidence="1 2">NBRC 110027</strain>
    </source>
</reference>
<dbReference type="RefSeq" id="WP_042161370.1">
    <property type="nucleotide sequence ID" value="NZ_BBNO01000010.1"/>
</dbReference>
<proteinExistence type="predicted"/>
<dbReference type="AlphaFoldDB" id="A0A0P4RFC0"/>
<keyword evidence="2" id="KW-1185">Reference proteome</keyword>
<accession>A0A0P4RFC0</accession>
<sequence length="155" mass="16966">MPDRPAPAQTLDRITTDALALHRALRTSITDDAHALAAWITETQDLADTALYLFRALAQHTPHTTSADLLLLERVAHIAKAAQDAGAELAAALARAVENRRRRADAVSQRVVLIGPSPQQFIESATDLLDRIPALYHAIHRDRLVPPNPPTHLPH</sequence>
<dbReference type="EMBL" id="BBNO01000010">
    <property type="protein sequence ID" value="GAO12413.1"/>
    <property type="molecule type" value="Genomic_DNA"/>
</dbReference>
<protein>
    <submittedName>
        <fullName evidence="1">Uncharacterized protein</fullName>
    </submittedName>
</protein>
<dbReference type="OrthoDB" id="4302494at2"/>
<dbReference type="Proteomes" id="UP000048965">
    <property type="component" value="Unassembled WGS sequence"/>
</dbReference>
<reference evidence="2" key="1">
    <citation type="submission" date="2014-09" db="EMBL/GenBank/DDBJ databases">
        <title>Whole genome shotgun sequence of Streptomyces sp. NBRC 110027.</title>
        <authorList>
            <person name="Komaki H."/>
            <person name="Ichikawa N."/>
            <person name="Katano-Makiyama Y."/>
            <person name="Hosoyama A."/>
            <person name="Hashimoto M."/>
            <person name="Uohara A."/>
            <person name="Kitahashi Y."/>
            <person name="Ohji S."/>
            <person name="Kimura A."/>
            <person name="Yamazoe A."/>
            <person name="Igarashi Y."/>
            <person name="Fujita N."/>
        </authorList>
    </citation>
    <scope>NUCLEOTIDE SEQUENCE [LARGE SCALE GENOMIC DNA]</scope>
    <source>
        <strain evidence="2">NBRC 110027</strain>
    </source>
</reference>
<name>A0A0P4RFC0_9ACTN</name>
<evidence type="ECO:0000313" key="1">
    <source>
        <dbReference type="EMBL" id="GAO12413.1"/>
    </source>
</evidence>
<evidence type="ECO:0000313" key="2">
    <source>
        <dbReference type="Proteomes" id="UP000048965"/>
    </source>
</evidence>
<gene>
    <name evidence="1" type="ORF">TPA0598_10_03830</name>
</gene>
<organism evidence="1 2">
    <name type="scientific">Streptomyces lydicamycinicus</name>
    <dbReference type="NCBI Taxonomy" id="1546107"/>
    <lineage>
        <taxon>Bacteria</taxon>
        <taxon>Bacillati</taxon>
        <taxon>Actinomycetota</taxon>
        <taxon>Actinomycetes</taxon>
        <taxon>Kitasatosporales</taxon>
        <taxon>Streptomycetaceae</taxon>
        <taxon>Streptomyces</taxon>
    </lineage>
</organism>
<comment type="caution">
    <text evidence="1">The sequence shown here is derived from an EMBL/GenBank/DDBJ whole genome shotgun (WGS) entry which is preliminary data.</text>
</comment>